<evidence type="ECO:0000313" key="4">
    <source>
        <dbReference type="Proteomes" id="UP000317043"/>
    </source>
</evidence>
<feature type="region of interest" description="Disordered" evidence="1">
    <location>
        <begin position="66"/>
        <end position="88"/>
    </location>
</feature>
<reference evidence="3 4" key="1">
    <citation type="submission" date="2019-06" db="EMBL/GenBank/DDBJ databases">
        <title>Sequencing the genomes of 1000 actinobacteria strains.</title>
        <authorList>
            <person name="Klenk H.-P."/>
        </authorList>
    </citation>
    <scope>NUCLEOTIDE SEQUENCE [LARGE SCALE GENOMIC DNA]</scope>
    <source>
        <strain evidence="3 4">DSM 45928</strain>
    </source>
</reference>
<protein>
    <submittedName>
        <fullName evidence="3">Uncharacterized protein</fullName>
    </submittedName>
</protein>
<keyword evidence="4" id="KW-1185">Reference proteome</keyword>
<evidence type="ECO:0000256" key="2">
    <source>
        <dbReference type="SAM" id="Phobius"/>
    </source>
</evidence>
<dbReference type="InParanoid" id="A0A543AQ39"/>
<accession>A0A543AQ39</accession>
<organism evidence="3 4">
    <name type="scientific">Stackebrandtia endophytica</name>
    <dbReference type="NCBI Taxonomy" id="1496996"/>
    <lineage>
        <taxon>Bacteria</taxon>
        <taxon>Bacillati</taxon>
        <taxon>Actinomycetota</taxon>
        <taxon>Actinomycetes</taxon>
        <taxon>Glycomycetales</taxon>
        <taxon>Glycomycetaceae</taxon>
        <taxon>Stackebrandtia</taxon>
    </lineage>
</organism>
<dbReference type="Proteomes" id="UP000317043">
    <property type="component" value="Unassembled WGS sequence"/>
</dbReference>
<comment type="caution">
    <text evidence="3">The sequence shown here is derived from an EMBL/GenBank/DDBJ whole genome shotgun (WGS) entry which is preliminary data.</text>
</comment>
<keyword evidence="2" id="KW-0812">Transmembrane</keyword>
<keyword evidence="2" id="KW-1133">Transmembrane helix</keyword>
<feature type="region of interest" description="Disordered" evidence="1">
    <location>
        <begin position="1"/>
        <end position="27"/>
    </location>
</feature>
<dbReference type="AlphaFoldDB" id="A0A543AQ39"/>
<dbReference type="EMBL" id="VFOW01000001">
    <property type="protein sequence ID" value="TQL74713.1"/>
    <property type="molecule type" value="Genomic_DNA"/>
</dbReference>
<name>A0A543AQ39_9ACTN</name>
<feature type="transmembrane region" description="Helical" evidence="2">
    <location>
        <begin position="47"/>
        <end position="69"/>
    </location>
</feature>
<proteinExistence type="predicted"/>
<feature type="compositionally biased region" description="Polar residues" evidence="1">
    <location>
        <begin position="74"/>
        <end position="88"/>
    </location>
</feature>
<sequence length="88" mass="8920">MEPTSGGPRRPPRGHPISCANQGGARPDLARHGEQVVSVGAMVKRGFVALVAAALAWGLVACGGSGGGYDNETESPQDQQSEQTGGGY</sequence>
<gene>
    <name evidence="3" type="ORF">FB566_0199</name>
</gene>
<evidence type="ECO:0000256" key="1">
    <source>
        <dbReference type="SAM" id="MobiDB-lite"/>
    </source>
</evidence>
<keyword evidence="2" id="KW-0472">Membrane</keyword>
<evidence type="ECO:0000313" key="3">
    <source>
        <dbReference type="EMBL" id="TQL74713.1"/>
    </source>
</evidence>